<feature type="region of interest" description="Disordered" evidence="3">
    <location>
        <begin position="208"/>
        <end position="248"/>
    </location>
</feature>
<gene>
    <name evidence="4" type="ORF">BN1205_100800</name>
</gene>
<dbReference type="InterPro" id="IPR021133">
    <property type="entry name" value="HEAT_type_2"/>
</dbReference>
<dbReference type="PROSITE" id="PS50077">
    <property type="entry name" value="HEAT_REPEAT"/>
    <property type="match status" value="3"/>
</dbReference>
<feature type="repeat" description="HEAT" evidence="2">
    <location>
        <begin position="370"/>
        <end position="408"/>
    </location>
</feature>
<dbReference type="GO" id="GO:0000159">
    <property type="term" value="C:protein phosphatase type 2A complex"/>
    <property type="evidence" value="ECO:0007669"/>
    <property type="project" value="TreeGrafter"/>
</dbReference>
<organism evidence="4">
    <name type="scientific">Toxoplasma gondii (strain ATCC 50861 / VEG)</name>
    <dbReference type="NCBI Taxonomy" id="432359"/>
    <lineage>
        <taxon>Eukaryota</taxon>
        <taxon>Sar</taxon>
        <taxon>Alveolata</taxon>
        <taxon>Apicomplexa</taxon>
        <taxon>Conoidasida</taxon>
        <taxon>Coccidia</taxon>
        <taxon>Eucoccidiorida</taxon>
        <taxon>Eimeriorina</taxon>
        <taxon>Sarcocystidae</taxon>
        <taxon>Toxoplasma</taxon>
    </lineage>
</organism>
<proteinExistence type="predicted"/>
<keyword evidence="1" id="KW-0677">Repeat</keyword>
<evidence type="ECO:0000256" key="2">
    <source>
        <dbReference type="PROSITE-ProRule" id="PRU00103"/>
    </source>
</evidence>
<dbReference type="InterPro" id="IPR016024">
    <property type="entry name" value="ARM-type_fold"/>
</dbReference>
<feature type="compositionally biased region" description="Basic and acidic residues" evidence="3">
    <location>
        <begin position="233"/>
        <end position="248"/>
    </location>
</feature>
<dbReference type="GO" id="GO:0019888">
    <property type="term" value="F:protein phosphatase regulator activity"/>
    <property type="evidence" value="ECO:0007669"/>
    <property type="project" value="TreeGrafter"/>
</dbReference>
<dbReference type="Pfam" id="PF13646">
    <property type="entry name" value="HEAT_2"/>
    <property type="match status" value="1"/>
</dbReference>
<sequence>MAEHLSFLEEELVGLPDTPAAFKPSQSQQVSALTRLSWISAAMGPVDTRVLLLPFLQSYQLSRRESDEILCVLAAQWRAVARGVVGVLKADEEERERRLSLLGSADASARRDESAAVTRALGEIAGALEPLAAKEEKCIRDEAVTSLLYLLRFFPDFRSQQAFAQRFLLPIASRLLHSDSGLFFSKCSAAKLVPALYAYAAPAAGQVDDGVEKEKTEQEEGRDQRPAASREASAPEEKRVESEDSDLRRPELNLDRSELRRYCAGREALFEKLLTHEALLVRRDAAVEVPAFVRHWRRIRDQTRQSACSEDAAQTLEEDPQGLGDFFLPTLKKMIADTIDFLRAAAVGSLLQLALLFPSASSQTFSASAVFPLLSAAVSDPSWRVRAVVARGLAALTAAFPSQFASQFYPCLQPLLRDSALRDVRQAAIRAVGEIAEVLPADEVSEYLVPLVPQLLQENAMSPAAAAAGVLPVVAPPTLSSPLLCNSPLLAPVLEVALPVARAAGAASAQTVLASLALLLNSREEAHVRMTLAQHAGEFCALVATQRPAPDCPEAVRLVEGLCNALGATAGGGDWTLRVEIIKQVVPISKAFGVDFFSKHLQSIFIEAFSDHVYDVREAAVDACPPLTTEFGVRWAVEILLPRLRQVFFVGGSGKDSRSNGLDPLASLPQGRPSSSYLERIAVLHAVPKLAGVFSASETENHLLPFLLAALKDEVPNVKFTGAEVVRVMLSSKTLPSTAYTTDEIIPALKSLANDSDVDVRFCSQLALAAARS</sequence>
<dbReference type="GO" id="GO:0005634">
    <property type="term" value="C:nucleus"/>
    <property type="evidence" value="ECO:0007669"/>
    <property type="project" value="TreeGrafter"/>
</dbReference>
<evidence type="ECO:0000256" key="1">
    <source>
        <dbReference type="ARBA" id="ARBA00022737"/>
    </source>
</evidence>
<protein>
    <submittedName>
        <fullName evidence="4">HEAT repeat containing protein</fullName>
    </submittedName>
</protein>
<dbReference type="InterPro" id="IPR051023">
    <property type="entry name" value="PP2A_Regulatory_Subunit_A"/>
</dbReference>
<reference evidence="4" key="1">
    <citation type="journal article" date="2015" name="PLoS ONE">
        <title>Comprehensive Evaluation of Toxoplasma gondii VEG and Neospora caninum LIV Genomes with Tachyzoite Stage Transcriptome and Proteome Defines Novel Transcript Features.</title>
        <authorList>
            <person name="Ramaprasad A."/>
            <person name="Mourier T."/>
            <person name="Naeem R."/>
            <person name="Malas T.B."/>
            <person name="Moussa E."/>
            <person name="Panigrahi A."/>
            <person name="Vermont S.J."/>
            <person name="Otto T.D."/>
            <person name="Wastling J."/>
            <person name="Pain A."/>
        </authorList>
    </citation>
    <scope>NUCLEOTIDE SEQUENCE</scope>
    <source>
        <strain evidence="4">VEG</strain>
    </source>
</reference>
<feature type="compositionally biased region" description="Basic and acidic residues" evidence="3">
    <location>
        <begin position="210"/>
        <end position="225"/>
    </location>
</feature>
<dbReference type="PANTHER" id="PTHR10648:SF4">
    <property type="entry name" value="PROTEIN PHOSPHATASE 2 (FORMERLY 2A), REGULATORY SUBUNIT A, BETA ISOFORM-RELATED"/>
    <property type="match status" value="1"/>
</dbReference>
<name>A0A0F7V5I0_TOXGV</name>
<dbReference type="InterPro" id="IPR011989">
    <property type="entry name" value="ARM-like"/>
</dbReference>
<accession>A0A0F7V5I0</accession>
<dbReference type="EMBL" id="LN714501">
    <property type="protein sequence ID" value="CEL77767.1"/>
    <property type="molecule type" value="Genomic_DNA"/>
</dbReference>
<dbReference type="AlphaFoldDB" id="A0A0F7V5I0"/>
<dbReference type="GO" id="GO:0005829">
    <property type="term" value="C:cytosol"/>
    <property type="evidence" value="ECO:0007669"/>
    <property type="project" value="TreeGrafter"/>
</dbReference>
<evidence type="ECO:0000313" key="4">
    <source>
        <dbReference type="EMBL" id="CEL77767.1"/>
    </source>
</evidence>
<dbReference type="PANTHER" id="PTHR10648">
    <property type="entry name" value="SERINE/THREONINE-PROTEIN PHOSPHATASE PP2A 65 KDA REGULATORY SUBUNIT"/>
    <property type="match status" value="1"/>
</dbReference>
<dbReference type="Gene3D" id="1.25.10.10">
    <property type="entry name" value="Leucine-rich Repeat Variant"/>
    <property type="match status" value="1"/>
</dbReference>
<evidence type="ECO:0000256" key="3">
    <source>
        <dbReference type="SAM" id="MobiDB-lite"/>
    </source>
</evidence>
<feature type="repeat" description="HEAT" evidence="2">
    <location>
        <begin position="408"/>
        <end position="447"/>
    </location>
</feature>
<dbReference type="SUPFAM" id="SSF48371">
    <property type="entry name" value="ARM repeat"/>
    <property type="match status" value="1"/>
</dbReference>
<feature type="repeat" description="HEAT" evidence="2">
    <location>
        <begin position="745"/>
        <end position="773"/>
    </location>
</feature>